<evidence type="ECO:0000256" key="6">
    <source>
        <dbReference type="ARBA" id="ARBA00022723"/>
    </source>
</evidence>
<keyword evidence="5" id="KW-0001">2Fe-2S</keyword>
<dbReference type="InterPro" id="IPR041854">
    <property type="entry name" value="BFD-like_2Fe2S-bd_dom_sf"/>
</dbReference>
<reference evidence="15 16" key="1">
    <citation type="submission" date="2018-12" db="EMBL/GenBank/DDBJ databases">
        <authorList>
            <consortium name="Pathogen Informatics"/>
        </authorList>
    </citation>
    <scope>NUCLEOTIDE SEQUENCE [LARGE SCALE GENOMIC DNA]</scope>
    <source>
        <strain evidence="15 16">NCTC11075</strain>
    </source>
</reference>
<dbReference type="AlphaFoldDB" id="A0A447UG43"/>
<comment type="cofactor">
    <cofactor evidence="2">
        <name>FAD</name>
        <dbReference type="ChEBI" id="CHEBI:57692"/>
    </cofactor>
</comment>
<evidence type="ECO:0000256" key="10">
    <source>
        <dbReference type="ARBA" id="ARBA00023014"/>
    </source>
</evidence>
<dbReference type="EMBL" id="LR134204">
    <property type="protein sequence ID" value="VEB84225.1"/>
    <property type="molecule type" value="Genomic_DNA"/>
</dbReference>
<evidence type="ECO:0000256" key="7">
    <source>
        <dbReference type="ARBA" id="ARBA00022827"/>
    </source>
</evidence>
<keyword evidence="11" id="KW-0534">Nitrate assimilation</keyword>
<evidence type="ECO:0000256" key="2">
    <source>
        <dbReference type="ARBA" id="ARBA00001974"/>
    </source>
</evidence>
<dbReference type="InterPro" id="IPR052034">
    <property type="entry name" value="NasD-like"/>
</dbReference>
<dbReference type="Gene3D" id="1.10.10.1100">
    <property type="entry name" value="BFD-like [2Fe-2S]-binding domain"/>
    <property type="match status" value="1"/>
</dbReference>
<dbReference type="Proteomes" id="UP000270272">
    <property type="component" value="Chromosome"/>
</dbReference>
<dbReference type="PANTHER" id="PTHR43809:SF1">
    <property type="entry name" value="NITRITE REDUCTASE (NADH) LARGE SUBUNIT"/>
    <property type="match status" value="1"/>
</dbReference>
<keyword evidence="8 15" id="KW-0560">Oxidoreductase</keyword>
<comment type="cofactor">
    <cofactor evidence="12">
        <name>[2Fe-2S] cluster</name>
        <dbReference type="ChEBI" id="CHEBI:190135"/>
    </cofactor>
</comment>
<evidence type="ECO:0000256" key="8">
    <source>
        <dbReference type="ARBA" id="ARBA00023002"/>
    </source>
</evidence>
<evidence type="ECO:0000256" key="4">
    <source>
        <dbReference type="ARBA" id="ARBA00022630"/>
    </source>
</evidence>
<protein>
    <submittedName>
        <fullName evidence="15">Nitrite reductase [NAD(P)H] large subunit</fullName>
        <ecNumber evidence="15">1.7.1.4</ecNumber>
    </submittedName>
</protein>
<keyword evidence="7" id="KW-0274">FAD</keyword>
<sequence>MASFGDAQGRTPGAQSYQWTHGPEQIYKKIVVSADGKTLLGGVLVGDAADYATLLQMMLNGMALPGQPESLILPALAGSAPKALGVAALPDSAQICSCHNVSKADICQAVSAGATEMGAIKQCTKAATGCGGCSALVKQVMEFQLAAQGVEVKKDICEHFAYSRQEIYHLVRVNRIHTFEQLISRYGRGHGCEICKPLVGSVLASCWNEYLLKPAHLPLQDTNDRYFANIQKDGSYSVVPRMAAGEVTPDGLIAIGEIAKRYQLYSKITGGQRIDLFGARLEQLPDIWRDLGCRRF</sequence>
<keyword evidence="4" id="KW-0285">Flavoprotein</keyword>
<feature type="domain" description="Nitrite/Sulfite reductase ferredoxin-like" evidence="13">
    <location>
        <begin position="230"/>
        <end position="291"/>
    </location>
</feature>
<evidence type="ECO:0000256" key="3">
    <source>
        <dbReference type="ARBA" id="ARBA00022617"/>
    </source>
</evidence>
<evidence type="ECO:0000313" key="15">
    <source>
        <dbReference type="EMBL" id="VEB84225.1"/>
    </source>
</evidence>
<keyword evidence="9" id="KW-0408">Iron</keyword>
<dbReference type="GO" id="GO:0046872">
    <property type="term" value="F:metal ion binding"/>
    <property type="evidence" value="ECO:0007669"/>
    <property type="project" value="UniProtKB-KW"/>
</dbReference>
<keyword evidence="3" id="KW-0349">Heme</keyword>
<evidence type="ECO:0000256" key="5">
    <source>
        <dbReference type="ARBA" id="ARBA00022714"/>
    </source>
</evidence>
<keyword evidence="6" id="KW-0479">Metal-binding</keyword>
<evidence type="ECO:0000313" key="16">
    <source>
        <dbReference type="Proteomes" id="UP000270272"/>
    </source>
</evidence>
<dbReference type="Pfam" id="PF03460">
    <property type="entry name" value="NIR_SIR_ferr"/>
    <property type="match status" value="1"/>
</dbReference>
<keyword evidence="10" id="KW-0411">Iron-sulfur</keyword>
<dbReference type="InterPro" id="IPR005117">
    <property type="entry name" value="NiRdtase/SiRdtase_haem-b_fer"/>
</dbReference>
<evidence type="ECO:0000259" key="14">
    <source>
        <dbReference type="Pfam" id="PF04324"/>
    </source>
</evidence>
<evidence type="ECO:0000259" key="13">
    <source>
        <dbReference type="Pfam" id="PF03460"/>
    </source>
</evidence>
<dbReference type="GO" id="GO:0051537">
    <property type="term" value="F:2 iron, 2 sulfur cluster binding"/>
    <property type="evidence" value="ECO:0007669"/>
    <property type="project" value="UniProtKB-KW"/>
</dbReference>
<dbReference type="SUPFAM" id="SSF55124">
    <property type="entry name" value="Nitrite/Sulfite reductase N-terminal domain-like"/>
    <property type="match status" value="1"/>
</dbReference>
<dbReference type="InterPro" id="IPR007419">
    <property type="entry name" value="BFD-like_2Fe2S-bd_dom"/>
</dbReference>
<evidence type="ECO:0000256" key="1">
    <source>
        <dbReference type="ARBA" id="ARBA00001966"/>
    </source>
</evidence>
<dbReference type="GO" id="GO:0042128">
    <property type="term" value="P:nitrate assimilation"/>
    <property type="evidence" value="ECO:0007669"/>
    <property type="project" value="UniProtKB-KW"/>
</dbReference>
<evidence type="ECO:0000256" key="12">
    <source>
        <dbReference type="ARBA" id="ARBA00034078"/>
    </source>
</evidence>
<name>A0A447UG43_CITKO</name>
<dbReference type="EC" id="1.7.1.4" evidence="15"/>
<dbReference type="PANTHER" id="PTHR43809">
    <property type="entry name" value="NITRITE REDUCTASE (NADH) LARGE SUBUNIT"/>
    <property type="match status" value="1"/>
</dbReference>
<evidence type="ECO:0000256" key="11">
    <source>
        <dbReference type="ARBA" id="ARBA00023063"/>
    </source>
</evidence>
<dbReference type="CDD" id="cd19944">
    <property type="entry name" value="NirB_Fer2_BFD-like_2"/>
    <property type="match status" value="1"/>
</dbReference>
<dbReference type="Pfam" id="PF04324">
    <property type="entry name" value="Fer2_BFD"/>
    <property type="match status" value="1"/>
</dbReference>
<dbReference type="FunFam" id="1.10.10.1100:FF:000002">
    <property type="entry name" value="Nitrite reductase large subunit"/>
    <property type="match status" value="1"/>
</dbReference>
<accession>A0A447UG43</accession>
<dbReference type="Gene3D" id="3.90.480.20">
    <property type="match status" value="1"/>
</dbReference>
<comment type="cofactor">
    <cofactor evidence="1">
        <name>[4Fe-4S] cluster</name>
        <dbReference type="ChEBI" id="CHEBI:49883"/>
    </cofactor>
</comment>
<proteinExistence type="predicted"/>
<dbReference type="GO" id="GO:0008942">
    <property type="term" value="F:nitrite reductase [NAD(P)H] activity"/>
    <property type="evidence" value="ECO:0007669"/>
    <property type="project" value="UniProtKB-EC"/>
</dbReference>
<dbReference type="InterPro" id="IPR036136">
    <property type="entry name" value="Nit/Sulf_reduc_fer-like_dom_sf"/>
</dbReference>
<feature type="domain" description="BFD-like [2Fe-2S]-binding" evidence="14">
    <location>
        <begin position="95"/>
        <end position="141"/>
    </location>
</feature>
<gene>
    <name evidence="15" type="primary">nasB_2</name>
    <name evidence="15" type="ORF">NCTC11075_00356</name>
</gene>
<evidence type="ECO:0000256" key="9">
    <source>
        <dbReference type="ARBA" id="ARBA00023004"/>
    </source>
</evidence>
<organism evidence="15 16">
    <name type="scientific">Citrobacter koseri</name>
    <name type="common">Citrobacter diversus</name>
    <dbReference type="NCBI Taxonomy" id="545"/>
    <lineage>
        <taxon>Bacteria</taxon>
        <taxon>Pseudomonadati</taxon>
        <taxon>Pseudomonadota</taxon>
        <taxon>Gammaproteobacteria</taxon>
        <taxon>Enterobacterales</taxon>
        <taxon>Enterobacteriaceae</taxon>
        <taxon>Citrobacter</taxon>
    </lineage>
</organism>